<dbReference type="Proteomes" id="UP000221961">
    <property type="component" value="Chromosome"/>
</dbReference>
<dbReference type="EMBL" id="CP023778">
    <property type="protein sequence ID" value="ATL68945.1"/>
    <property type="molecule type" value="Genomic_DNA"/>
</dbReference>
<dbReference type="InterPro" id="IPR014710">
    <property type="entry name" value="RmlC-like_jellyroll"/>
</dbReference>
<dbReference type="InterPro" id="IPR025979">
    <property type="entry name" value="ChrR-like_cupin_dom"/>
</dbReference>
<dbReference type="Gene3D" id="2.60.120.10">
    <property type="entry name" value="Jelly Rolls"/>
    <property type="match status" value="1"/>
</dbReference>
<name>A0A291RNP2_9NOCA</name>
<dbReference type="AlphaFoldDB" id="A0A291RNP2"/>
<dbReference type="GeneID" id="88360591"/>
<organism evidence="3 4">
    <name type="scientific">Nocardia terpenica</name>
    <dbReference type="NCBI Taxonomy" id="455432"/>
    <lineage>
        <taxon>Bacteria</taxon>
        <taxon>Bacillati</taxon>
        <taxon>Actinomycetota</taxon>
        <taxon>Actinomycetes</taxon>
        <taxon>Mycobacteriales</taxon>
        <taxon>Nocardiaceae</taxon>
        <taxon>Nocardia</taxon>
    </lineage>
</organism>
<feature type="domain" description="ChrR-like cupin" evidence="2">
    <location>
        <begin position="125"/>
        <end position="224"/>
    </location>
</feature>
<dbReference type="KEGG" id="ntp:CRH09_24945"/>
<reference evidence="3 4" key="1">
    <citation type="submission" date="2017-10" db="EMBL/GenBank/DDBJ databases">
        <title>Comparative genomics between pathogenic Norcardia.</title>
        <authorList>
            <person name="Zeng L."/>
        </authorList>
    </citation>
    <scope>NUCLEOTIDE SEQUENCE [LARGE SCALE GENOMIC DNA]</scope>
    <source>
        <strain evidence="3 4">NC_YFY_NT001</strain>
    </source>
</reference>
<proteinExistence type="predicted"/>
<protein>
    <recommendedName>
        <fullName evidence="2">ChrR-like cupin domain-containing protein</fullName>
    </recommendedName>
</protein>
<dbReference type="SUPFAM" id="SSF51182">
    <property type="entry name" value="RmlC-like cupins"/>
    <property type="match status" value="1"/>
</dbReference>
<dbReference type="InterPro" id="IPR011051">
    <property type="entry name" value="RmlC_Cupin_sf"/>
</dbReference>
<sequence>MSDHDSIFSPARWEPATRDDGRRVPGVWVKRLLHAPGGDSFTVLRFERNAEHELAGSPDGRILVLEGDIAIPDRAGVTIRHHAGAYCAVPDDGGGVSSPSGCLVLLVTGARLGAPGDGVFDPGGWLESGPGQWFRLLSDDVTFDERVVGLSYFEPGSFSPRHSHRTAHRVLFLDGEADDEIVFPDGTRRTARRAGGDFVDYPYPIEHQCFSRTGCTILFVHEPLDPA</sequence>
<feature type="region of interest" description="Disordered" evidence="1">
    <location>
        <begin position="1"/>
        <end position="20"/>
    </location>
</feature>
<accession>A0A291RNP2</accession>
<evidence type="ECO:0000259" key="2">
    <source>
        <dbReference type="Pfam" id="PF12973"/>
    </source>
</evidence>
<gene>
    <name evidence="3" type="ORF">CRH09_24945</name>
</gene>
<evidence type="ECO:0000313" key="4">
    <source>
        <dbReference type="Proteomes" id="UP000221961"/>
    </source>
</evidence>
<evidence type="ECO:0000313" key="3">
    <source>
        <dbReference type="EMBL" id="ATL68945.1"/>
    </source>
</evidence>
<dbReference type="RefSeq" id="WP_098695995.1">
    <property type="nucleotide sequence ID" value="NZ_CP023778.1"/>
</dbReference>
<evidence type="ECO:0000256" key="1">
    <source>
        <dbReference type="SAM" id="MobiDB-lite"/>
    </source>
</evidence>
<dbReference type="Pfam" id="PF12973">
    <property type="entry name" value="Cupin_7"/>
    <property type="match status" value="1"/>
</dbReference>